<sequence length="202" mass="21167">MYQLKEDVGPEWAEPIEGLRVLMDPVSSPVIVDMRMIMTDLLRELGLESEADEATDPVDEAIEEQGEDDAPPRRAGRLTFVMVCAIVAAGAQKWEGLGDEKGRPLPYPRPLQVHRLLKQSPTIFDYFDKDYANTVFALLSEKNGSSPSPNGSSAREADPTAGTAAGGDTAAVTASPAPSTGTPPAPAKGAASGTSSTPAAAS</sequence>
<accession>A0ABV2RAU1</accession>
<dbReference type="Proteomes" id="UP001549313">
    <property type="component" value="Unassembled WGS sequence"/>
</dbReference>
<evidence type="ECO:0008006" key="4">
    <source>
        <dbReference type="Google" id="ProtNLM"/>
    </source>
</evidence>
<reference evidence="2 3" key="1">
    <citation type="submission" date="2024-06" db="EMBL/GenBank/DDBJ databases">
        <title>Sorghum-associated microbial communities from plants grown in Nebraska, USA.</title>
        <authorList>
            <person name="Schachtman D."/>
        </authorList>
    </citation>
    <scope>NUCLEOTIDE SEQUENCE [LARGE SCALE GENOMIC DNA]</scope>
    <source>
        <strain evidence="2 3">2814</strain>
    </source>
</reference>
<keyword evidence="3" id="KW-1185">Reference proteome</keyword>
<feature type="region of interest" description="Disordered" evidence="1">
    <location>
        <begin position="143"/>
        <end position="202"/>
    </location>
</feature>
<feature type="compositionally biased region" description="Low complexity" evidence="1">
    <location>
        <begin position="143"/>
        <end position="180"/>
    </location>
</feature>
<protein>
    <recommendedName>
        <fullName evidence="4">PiggyBac transposable element-derived protein domain-containing protein</fullName>
    </recommendedName>
</protein>
<comment type="caution">
    <text evidence="2">The sequence shown here is derived from an EMBL/GenBank/DDBJ whole genome shotgun (WGS) entry which is preliminary data.</text>
</comment>
<proteinExistence type="predicted"/>
<evidence type="ECO:0000256" key="1">
    <source>
        <dbReference type="SAM" id="MobiDB-lite"/>
    </source>
</evidence>
<name>A0ABV2RAU1_9CAUL</name>
<dbReference type="EMBL" id="JBEPTF010000002">
    <property type="protein sequence ID" value="MET4683686.1"/>
    <property type="molecule type" value="Genomic_DNA"/>
</dbReference>
<evidence type="ECO:0000313" key="2">
    <source>
        <dbReference type="EMBL" id="MET4683686.1"/>
    </source>
</evidence>
<evidence type="ECO:0000313" key="3">
    <source>
        <dbReference type="Proteomes" id="UP001549313"/>
    </source>
</evidence>
<feature type="compositionally biased region" description="Low complexity" evidence="1">
    <location>
        <begin position="187"/>
        <end position="202"/>
    </location>
</feature>
<feature type="region of interest" description="Disordered" evidence="1">
    <location>
        <begin position="49"/>
        <end position="73"/>
    </location>
</feature>
<feature type="compositionally biased region" description="Acidic residues" evidence="1">
    <location>
        <begin position="49"/>
        <end position="69"/>
    </location>
</feature>
<organism evidence="2 3">
    <name type="scientific">Brevundimonas faecalis</name>
    <dbReference type="NCBI Taxonomy" id="947378"/>
    <lineage>
        <taxon>Bacteria</taxon>
        <taxon>Pseudomonadati</taxon>
        <taxon>Pseudomonadota</taxon>
        <taxon>Alphaproteobacteria</taxon>
        <taxon>Caulobacterales</taxon>
        <taxon>Caulobacteraceae</taxon>
        <taxon>Brevundimonas</taxon>
    </lineage>
</organism>
<gene>
    <name evidence="2" type="ORF">ABIE19_001616</name>
</gene>